<protein>
    <recommendedName>
        <fullName evidence="3">FAD:protein FMN transferase</fullName>
        <ecNumber evidence="2">2.7.1.180</ecNumber>
    </recommendedName>
    <alternativeName>
        <fullName evidence="9">Flavin transferase</fullName>
    </alternativeName>
</protein>
<proteinExistence type="predicted"/>
<evidence type="ECO:0000256" key="6">
    <source>
        <dbReference type="ARBA" id="ARBA00022723"/>
    </source>
</evidence>
<dbReference type="Gene3D" id="3.10.520.10">
    <property type="entry name" value="ApbE-like domains"/>
    <property type="match status" value="2"/>
</dbReference>
<evidence type="ECO:0000256" key="1">
    <source>
        <dbReference type="ARBA" id="ARBA00001946"/>
    </source>
</evidence>
<dbReference type="GO" id="GO:0046872">
    <property type="term" value="F:metal ion binding"/>
    <property type="evidence" value="ECO:0007669"/>
    <property type="project" value="UniProtKB-KW"/>
</dbReference>
<dbReference type="InterPro" id="IPR003374">
    <property type="entry name" value="ApbE-like_sf"/>
</dbReference>
<reference evidence="11 12" key="1">
    <citation type="journal article" date="2014" name="J. Microbiol.">
        <title>Diaminobutyricibacter tongyongensis gen. nov., sp. nov. and Homoserinibacter gongjuensis gen. nov., sp. nov. belong to the family Microbacteriaceae.</title>
        <authorList>
            <person name="Kim S.J."/>
            <person name="Ahn J.H."/>
            <person name="Weon H.Y."/>
            <person name="Hamada M."/>
            <person name="Suzuki K."/>
            <person name="Kwon S.W."/>
        </authorList>
    </citation>
    <scope>NUCLEOTIDE SEQUENCE [LARGE SCALE GENOMIC DNA]</scope>
    <source>
        <strain evidence="11 12">NBRC 108724</strain>
    </source>
</reference>
<dbReference type="InterPro" id="IPR024932">
    <property type="entry name" value="ApbE"/>
</dbReference>
<evidence type="ECO:0000256" key="7">
    <source>
        <dbReference type="ARBA" id="ARBA00022827"/>
    </source>
</evidence>
<dbReference type="Pfam" id="PF02424">
    <property type="entry name" value="ApbE"/>
    <property type="match status" value="2"/>
</dbReference>
<dbReference type="SUPFAM" id="SSF143631">
    <property type="entry name" value="ApbE-like"/>
    <property type="match status" value="1"/>
</dbReference>
<evidence type="ECO:0000256" key="2">
    <source>
        <dbReference type="ARBA" id="ARBA00011955"/>
    </source>
</evidence>
<evidence type="ECO:0000256" key="10">
    <source>
        <dbReference type="ARBA" id="ARBA00048540"/>
    </source>
</evidence>
<evidence type="ECO:0000256" key="5">
    <source>
        <dbReference type="ARBA" id="ARBA00022679"/>
    </source>
</evidence>
<comment type="catalytic activity">
    <reaction evidence="10">
        <text>L-threonyl-[protein] + FAD = FMN-L-threonyl-[protein] + AMP + H(+)</text>
        <dbReference type="Rhea" id="RHEA:36847"/>
        <dbReference type="Rhea" id="RHEA-COMP:11060"/>
        <dbReference type="Rhea" id="RHEA-COMP:11061"/>
        <dbReference type="ChEBI" id="CHEBI:15378"/>
        <dbReference type="ChEBI" id="CHEBI:30013"/>
        <dbReference type="ChEBI" id="CHEBI:57692"/>
        <dbReference type="ChEBI" id="CHEBI:74257"/>
        <dbReference type="ChEBI" id="CHEBI:456215"/>
        <dbReference type="EC" id="2.7.1.180"/>
    </reaction>
</comment>
<dbReference type="EMBL" id="JAAGWY010000001">
    <property type="protein sequence ID" value="NEN05112.1"/>
    <property type="molecule type" value="Genomic_DNA"/>
</dbReference>
<keyword evidence="6" id="KW-0479">Metal-binding</keyword>
<keyword evidence="12" id="KW-1185">Reference proteome</keyword>
<evidence type="ECO:0000256" key="4">
    <source>
        <dbReference type="ARBA" id="ARBA00022630"/>
    </source>
</evidence>
<dbReference type="PANTHER" id="PTHR30040:SF2">
    <property type="entry name" value="FAD:PROTEIN FMN TRANSFERASE"/>
    <property type="match status" value="1"/>
</dbReference>
<dbReference type="Proteomes" id="UP000474967">
    <property type="component" value="Unassembled WGS sequence"/>
</dbReference>
<keyword evidence="8" id="KW-0460">Magnesium</keyword>
<comment type="caution">
    <text evidence="11">The sequence shown here is derived from an EMBL/GenBank/DDBJ whole genome shotgun (WGS) entry which is preliminary data.</text>
</comment>
<evidence type="ECO:0000313" key="12">
    <source>
        <dbReference type="Proteomes" id="UP000474967"/>
    </source>
</evidence>
<name>A0A6L9XUP7_9MICO</name>
<dbReference type="EC" id="2.7.1.180" evidence="2"/>
<dbReference type="GO" id="GO:0016740">
    <property type="term" value="F:transferase activity"/>
    <property type="evidence" value="ECO:0007669"/>
    <property type="project" value="UniProtKB-KW"/>
</dbReference>
<evidence type="ECO:0000256" key="9">
    <source>
        <dbReference type="ARBA" id="ARBA00031306"/>
    </source>
</evidence>
<keyword evidence="5 11" id="KW-0808">Transferase</keyword>
<evidence type="ECO:0000256" key="8">
    <source>
        <dbReference type="ARBA" id="ARBA00022842"/>
    </source>
</evidence>
<sequence>MGIPMSIDIRDGDAAGSGAADEAADARGWADAAAAAFAVMTEADGRFSSYRDDSELSRVNRGLIHESAYSGDLREVIEIGERFRIASGGAFTVRRPDGALDTDGVVKGWAAARAAGVLRSRGVTDFCLNAGGDVVVGGSPGEGAAWNVGIRSPADPAQMWAVLSVTDCGVATSGAYERGSHILDGRTGLAATGLASVTVLSDDLTTADVLATAVFALGPDGVPWALGQGATGVLALTPAGAALAAGDVPFAR</sequence>
<dbReference type="PANTHER" id="PTHR30040">
    <property type="entry name" value="THIAMINE BIOSYNTHESIS LIPOPROTEIN APBE"/>
    <property type="match status" value="1"/>
</dbReference>
<gene>
    <name evidence="11" type="ORF">G3T36_04435</name>
</gene>
<accession>A0A6L9XUP7</accession>
<keyword evidence="4" id="KW-0285">Flavoprotein</keyword>
<evidence type="ECO:0000256" key="3">
    <source>
        <dbReference type="ARBA" id="ARBA00016337"/>
    </source>
</evidence>
<evidence type="ECO:0000313" key="11">
    <source>
        <dbReference type="EMBL" id="NEN05112.1"/>
    </source>
</evidence>
<keyword evidence="7" id="KW-0274">FAD</keyword>
<dbReference type="AlphaFoldDB" id="A0A6L9XUP7"/>
<organism evidence="11 12">
    <name type="scientific">Leifsonia tongyongensis</name>
    <dbReference type="NCBI Taxonomy" id="1268043"/>
    <lineage>
        <taxon>Bacteria</taxon>
        <taxon>Bacillati</taxon>
        <taxon>Actinomycetota</taxon>
        <taxon>Actinomycetes</taxon>
        <taxon>Micrococcales</taxon>
        <taxon>Microbacteriaceae</taxon>
        <taxon>Leifsonia</taxon>
    </lineage>
</organism>
<comment type="cofactor">
    <cofactor evidence="1">
        <name>Mg(2+)</name>
        <dbReference type="ChEBI" id="CHEBI:18420"/>
    </cofactor>
</comment>